<dbReference type="GO" id="GO:0061157">
    <property type="term" value="P:mRNA destabilization"/>
    <property type="evidence" value="ECO:0007669"/>
    <property type="project" value="TreeGrafter"/>
</dbReference>
<comment type="similarity">
    <text evidence="1">Belongs to the YTHDF family.</text>
</comment>
<dbReference type="SMR" id="A0A7N0ULK7"/>
<dbReference type="Proteomes" id="UP000594263">
    <property type="component" value="Unplaced"/>
</dbReference>
<dbReference type="InterPro" id="IPR045168">
    <property type="entry name" value="YTH_prot"/>
</dbReference>
<sequence>MAAAAAASADHTADLLEKMTLETENKASQKSDDATKSLDKKFGPMLKGNLANGHVPKYERSSTPTQLDYMSYPYFYGAYDGTTQDRGEFMRYFYAEGAEVPAGVYGDNGPLMYHPYAYAPYAPYSPAVSPGPAIEGQSHGSQQYQYHASYPSITTSTAPFTPPTMEQKGVNVVKDQKPKPLSAEAVNGGDVKVNSGVVPAKPLYSNPAFSVTGPLGNGPGAFPGGFPSSGYQDTRFGFDASRFPARSDGPISGSTVNSSIASGNTAFRNQNMRPQQNHPMARLMTRTGQDNGFMSRMFTNPVPFGYGYMSNGYDARINGRGWLSMDSKYKPRGRGNGFYGYGNENAHGLNELNRGPRAKVRSLNTSTPIESVIKNQAGPASPVTAEEKNKLIGSPVAEDYNLTDFPVDYADAKFFIIKSYSEDDVHKSVKYNVWASTPNGNKKLDSAYKLAQEMPKPCPIFLFFSVNASGQFVGLAEMVSSVDFDKNLEYWQQDKWNGCFSLKWHIVKDVPNVLLKHIILENNENKPVTNSRDTQEVKLEQGLQMLKIFKDHSCRTSILDDFGFYEARQKAIQEKKVRMQFQKQVWEGKASDAKSHDGKPALLEAVSKLTDGPIPAALANGDAKIVENGSIAKASGVPVVF</sequence>
<evidence type="ECO:0000256" key="1">
    <source>
        <dbReference type="RuleBase" id="RU369095"/>
    </source>
</evidence>
<dbReference type="GO" id="GO:0003729">
    <property type="term" value="F:mRNA binding"/>
    <property type="evidence" value="ECO:0007669"/>
    <property type="project" value="UniProtKB-UniRule"/>
</dbReference>
<proteinExistence type="inferred from homology"/>
<dbReference type="CDD" id="cd21134">
    <property type="entry name" value="YTH"/>
    <property type="match status" value="1"/>
</dbReference>
<dbReference type="GO" id="GO:0005737">
    <property type="term" value="C:cytoplasm"/>
    <property type="evidence" value="ECO:0007669"/>
    <property type="project" value="TreeGrafter"/>
</dbReference>
<dbReference type="Gene3D" id="3.10.590.10">
    <property type="entry name" value="ph1033 like domains"/>
    <property type="match status" value="1"/>
</dbReference>
<dbReference type="EnsemblPlants" id="Kaladp0074s0061.1.v1.1">
    <property type="protein sequence ID" value="Kaladp0074s0061.1.v1.1"/>
    <property type="gene ID" value="Kaladp0074s0061.v1.1"/>
</dbReference>
<reference evidence="4" key="1">
    <citation type="submission" date="2021-01" db="UniProtKB">
        <authorList>
            <consortium name="EnsemblPlants"/>
        </authorList>
    </citation>
    <scope>IDENTIFICATION</scope>
</reference>
<dbReference type="InterPro" id="IPR007275">
    <property type="entry name" value="YTH_domain"/>
</dbReference>
<accession>A0A7N0ULK7</accession>
<feature type="domain" description="YTH" evidence="3">
    <location>
        <begin position="412"/>
        <end position="549"/>
    </location>
</feature>
<dbReference type="Gramene" id="Kaladp0074s0061.1.v1.1">
    <property type="protein sequence ID" value="Kaladp0074s0061.1.v1.1"/>
    <property type="gene ID" value="Kaladp0074s0061.v1.1"/>
</dbReference>
<evidence type="ECO:0000313" key="4">
    <source>
        <dbReference type="EnsemblPlants" id="Kaladp0074s0061.1.v1.1"/>
    </source>
</evidence>
<dbReference type="GO" id="GO:1990247">
    <property type="term" value="F:N6-methyladenosine-containing RNA reader activity"/>
    <property type="evidence" value="ECO:0007669"/>
    <property type="project" value="UniProtKB-UniRule"/>
</dbReference>
<comment type="function">
    <text evidence="1">Specifically recognizes and binds N6-methyladenosine (m6A)-containing RNAs, and regulates mRNA stability. M6A is a modification present at internal sites of mRNAs and some non-coding RNAs and plays a role in mRNA stability and processing.</text>
</comment>
<dbReference type="Pfam" id="PF04146">
    <property type="entry name" value="YTH"/>
    <property type="match status" value="1"/>
</dbReference>
<dbReference type="OMA" id="MNEWEEY"/>
<dbReference type="PANTHER" id="PTHR12357:SF99">
    <property type="entry name" value="YTH DOMAIN-CONTAINING PROTEIN ECT2-RELATED"/>
    <property type="match status" value="1"/>
</dbReference>
<dbReference type="PROSITE" id="PS50882">
    <property type="entry name" value="YTH"/>
    <property type="match status" value="1"/>
</dbReference>
<dbReference type="AlphaFoldDB" id="A0A7N0ULK7"/>
<feature type="region of interest" description="Disordered" evidence="2">
    <location>
        <begin position="16"/>
        <end position="39"/>
    </location>
</feature>
<keyword evidence="1" id="KW-0694">RNA-binding</keyword>
<name>A0A7N0ULK7_KALFE</name>
<evidence type="ECO:0000256" key="2">
    <source>
        <dbReference type="SAM" id="MobiDB-lite"/>
    </source>
</evidence>
<evidence type="ECO:0000313" key="5">
    <source>
        <dbReference type="Proteomes" id="UP000594263"/>
    </source>
</evidence>
<dbReference type="PANTHER" id="PTHR12357">
    <property type="entry name" value="YTH YT521-B HOMOLOGY DOMAIN-CONTAINING"/>
    <property type="match status" value="1"/>
</dbReference>
<evidence type="ECO:0000259" key="3">
    <source>
        <dbReference type="PROSITE" id="PS50882"/>
    </source>
</evidence>
<protein>
    <recommendedName>
        <fullName evidence="1">YTH domain-containing family protein</fullName>
    </recommendedName>
</protein>
<organism evidence="4 5">
    <name type="scientific">Kalanchoe fedtschenkoi</name>
    <name type="common">Lavender scallops</name>
    <name type="synonym">South American air plant</name>
    <dbReference type="NCBI Taxonomy" id="63787"/>
    <lineage>
        <taxon>Eukaryota</taxon>
        <taxon>Viridiplantae</taxon>
        <taxon>Streptophyta</taxon>
        <taxon>Embryophyta</taxon>
        <taxon>Tracheophyta</taxon>
        <taxon>Spermatophyta</taxon>
        <taxon>Magnoliopsida</taxon>
        <taxon>eudicotyledons</taxon>
        <taxon>Gunneridae</taxon>
        <taxon>Pentapetalae</taxon>
        <taxon>Saxifragales</taxon>
        <taxon>Crassulaceae</taxon>
        <taxon>Kalanchoe</taxon>
    </lineage>
</organism>
<keyword evidence="5" id="KW-1185">Reference proteome</keyword>